<comment type="similarity">
    <text evidence="1">Belongs to the helicase family. UvrD subfamily.</text>
</comment>
<dbReference type="GO" id="GO:0000725">
    <property type="term" value="P:recombinational repair"/>
    <property type="evidence" value="ECO:0007669"/>
    <property type="project" value="TreeGrafter"/>
</dbReference>
<comment type="catalytic activity">
    <reaction evidence="14">
        <text>ATP + H2O = ADP + phosphate + H(+)</text>
        <dbReference type="Rhea" id="RHEA:13065"/>
        <dbReference type="ChEBI" id="CHEBI:15377"/>
        <dbReference type="ChEBI" id="CHEBI:15378"/>
        <dbReference type="ChEBI" id="CHEBI:30616"/>
        <dbReference type="ChEBI" id="CHEBI:43474"/>
        <dbReference type="ChEBI" id="CHEBI:456216"/>
        <dbReference type="EC" id="5.6.2.4"/>
    </reaction>
</comment>
<feature type="domain" description="UvrD-like helicase C-terminal" evidence="17">
    <location>
        <begin position="332"/>
        <end position="613"/>
    </location>
</feature>
<keyword evidence="9" id="KW-0238">DNA-binding</keyword>
<gene>
    <name evidence="18" type="ORF">A3K52_01095</name>
</gene>
<comment type="catalytic activity">
    <reaction evidence="12">
        <text>Couples ATP hydrolysis with the unwinding of duplex DNA by translocating in the 3'-5' direction.</text>
        <dbReference type="EC" id="5.6.2.4"/>
    </reaction>
</comment>
<evidence type="ECO:0000256" key="5">
    <source>
        <dbReference type="ARBA" id="ARBA00022801"/>
    </source>
</evidence>
<dbReference type="AlphaFoldDB" id="A0A1F7L006"/>
<dbReference type="SUPFAM" id="SSF52540">
    <property type="entry name" value="P-loop containing nucleoside triphosphate hydrolases"/>
    <property type="match status" value="1"/>
</dbReference>
<evidence type="ECO:0000313" key="18">
    <source>
        <dbReference type="EMBL" id="OGK73374.1"/>
    </source>
</evidence>
<dbReference type="Gene3D" id="1.10.10.160">
    <property type="match status" value="1"/>
</dbReference>
<reference evidence="18 19" key="1">
    <citation type="journal article" date="2016" name="Nat. Commun.">
        <title>Thousands of microbial genomes shed light on interconnected biogeochemical processes in an aquifer system.</title>
        <authorList>
            <person name="Anantharaman K."/>
            <person name="Brown C.T."/>
            <person name="Hug L.A."/>
            <person name="Sharon I."/>
            <person name="Castelle C.J."/>
            <person name="Probst A.J."/>
            <person name="Thomas B.C."/>
            <person name="Singh A."/>
            <person name="Wilkins M.J."/>
            <person name="Karaoz U."/>
            <person name="Brodie E.L."/>
            <person name="Williams K.H."/>
            <person name="Hubbard S.S."/>
            <person name="Banfield J.F."/>
        </authorList>
    </citation>
    <scope>NUCLEOTIDE SEQUENCE [LARGE SCALE GENOMIC DNA]</scope>
</reference>
<protein>
    <recommendedName>
        <fullName evidence="13">DNA 3'-5' helicase</fullName>
        <ecNumber evidence="13">5.6.2.4</ecNumber>
    </recommendedName>
</protein>
<keyword evidence="5 15" id="KW-0378">Hydrolase</keyword>
<keyword evidence="7" id="KW-0269">Exonuclease</keyword>
<accession>A0A1F7L006</accession>
<evidence type="ECO:0000256" key="12">
    <source>
        <dbReference type="ARBA" id="ARBA00034617"/>
    </source>
</evidence>
<name>A0A1F7L006_9BACT</name>
<dbReference type="PROSITE" id="PS51198">
    <property type="entry name" value="UVRD_HELICASE_ATP_BIND"/>
    <property type="match status" value="1"/>
</dbReference>
<evidence type="ECO:0000256" key="8">
    <source>
        <dbReference type="ARBA" id="ARBA00022840"/>
    </source>
</evidence>
<keyword evidence="11" id="KW-0413">Isomerase</keyword>
<dbReference type="Pfam" id="PF12705">
    <property type="entry name" value="PDDEXK_1"/>
    <property type="match status" value="1"/>
</dbReference>
<dbReference type="CDD" id="cd17932">
    <property type="entry name" value="DEXQc_UvrD"/>
    <property type="match status" value="1"/>
</dbReference>
<dbReference type="Pfam" id="PF00580">
    <property type="entry name" value="UvrD-helicase"/>
    <property type="match status" value="1"/>
</dbReference>
<evidence type="ECO:0000256" key="4">
    <source>
        <dbReference type="ARBA" id="ARBA00022763"/>
    </source>
</evidence>
<dbReference type="GO" id="GO:0003677">
    <property type="term" value="F:DNA binding"/>
    <property type="evidence" value="ECO:0007669"/>
    <property type="project" value="UniProtKB-KW"/>
</dbReference>
<dbReference type="Pfam" id="PF13361">
    <property type="entry name" value="UvrD_C"/>
    <property type="match status" value="1"/>
</dbReference>
<keyword evidence="4" id="KW-0227">DNA damage</keyword>
<dbReference type="InterPro" id="IPR013986">
    <property type="entry name" value="DExx_box_DNA_helicase_dom_sf"/>
</dbReference>
<dbReference type="PROSITE" id="PS51217">
    <property type="entry name" value="UVRD_HELICASE_CTER"/>
    <property type="match status" value="1"/>
</dbReference>
<evidence type="ECO:0000256" key="9">
    <source>
        <dbReference type="ARBA" id="ARBA00023125"/>
    </source>
</evidence>
<feature type="binding site" evidence="15">
    <location>
        <begin position="32"/>
        <end position="39"/>
    </location>
    <ligand>
        <name>ATP</name>
        <dbReference type="ChEBI" id="CHEBI:30616"/>
    </ligand>
</feature>
<dbReference type="EMBL" id="MGBR01000001">
    <property type="protein sequence ID" value="OGK73374.1"/>
    <property type="molecule type" value="Genomic_DNA"/>
</dbReference>
<dbReference type="Proteomes" id="UP000177050">
    <property type="component" value="Unassembled WGS sequence"/>
</dbReference>
<keyword evidence="10" id="KW-0234">DNA repair</keyword>
<dbReference type="EC" id="5.6.2.4" evidence="13"/>
<evidence type="ECO:0000313" key="19">
    <source>
        <dbReference type="Proteomes" id="UP000177050"/>
    </source>
</evidence>
<dbReference type="PANTHER" id="PTHR11070">
    <property type="entry name" value="UVRD / RECB / PCRA DNA HELICASE FAMILY MEMBER"/>
    <property type="match status" value="1"/>
</dbReference>
<dbReference type="InterPro" id="IPR011604">
    <property type="entry name" value="PDDEXK-like_dom_sf"/>
</dbReference>
<keyword evidence="3 15" id="KW-0547">Nucleotide-binding</keyword>
<sequence length="1010" mass="118366">MITDQFKTHYDKLNPQQKKAVDTIEGPVMVIAGPGTGKTQVLILRIAKILLETQIEPENILALTFTESAVYEIRKRLVSLIGTPGYRVEINTFHGFCNKIIQHNEHVFEDLVEAESIDDLEQITLIESIVESEEFKYIKPFGAPFHYARSILQAIGELKKEGVSVEAFAKGIQDQEKDFEKIADLYNEKGVYKGVMKGKYQVFQKKIQRNKELLIMYKKYEDALVKERKYDYQDMLLRVIQVFNRDKSLLLQMQELYQYFLVDEHQDTNRAQNQIIQYLCDFYPNPNLFVVGDEKQAIFRFQGASLENFLYFKHLYKEAVLINLNQNYRSSQMILDAAKSLIAHNSKTDLLSERILLSQGNQKEAHIKVAKLNTYWSEYYYIAKDIQTMIKKGVDPREIAVLSRNNKDIDPLSSIFEQLHISYVIASEQNLFQDLAIAKLISIFYSILRLGSDSELIETMHIDIFEIDPLDIYKLMQFARETNTFLWEVLSLQTYKGKVVLQTQKKIESFIKRIREWKEKSMNDSFDNVFISVLNESGFLKRMLSRERSVDVIEKVSILYNEVKRLVSKNHLFNLDDFISYIDSLKSHHLYPSSNKSVHKQGVRLMTAHKAKGLEFDYIYIINAYDGHWGNKRKEGSLFLIPWEHLSVIYDKTPEDEINEDERRLFYVALTRGRKQVTISYSSLSEDEKEQVGSQFIEEIDPLFKKQTDTSSFEKYILLHPEIFLQITKDPSISHVQMELLEHKQFFCDLFAHRGLSVSGLNNYLECPWKYFFRNLLLLPDVKNQNMIFGSAIHAAINAYLIRRKDRKVEVPWVLEEYQKYLFKQPLSEKELRNLNEKGKVVLKDFIKAKANHWKKETESELTIKGIRFNDGIFLNGKIDMIEHTNKEGEVIVYDFKTGKPKSRSYIEGTIKSSKGDYKRQLVFYKILLDLYKEGRLRIKMKEGVIEFVEKNEKGLYQSERFTITEAESDELKKLILKISHEIQTLSFINKTCDDSNCHYCRLRSFMDGR</sequence>
<evidence type="ECO:0000256" key="3">
    <source>
        <dbReference type="ARBA" id="ARBA00022741"/>
    </source>
</evidence>
<keyword evidence="6 15" id="KW-0347">Helicase</keyword>
<evidence type="ECO:0000256" key="2">
    <source>
        <dbReference type="ARBA" id="ARBA00022722"/>
    </source>
</evidence>
<dbReference type="GO" id="GO:0005524">
    <property type="term" value="F:ATP binding"/>
    <property type="evidence" value="ECO:0007669"/>
    <property type="project" value="UniProtKB-UniRule"/>
</dbReference>
<comment type="caution">
    <text evidence="18">The sequence shown here is derived from an EMBL/GenBank/DDBJ whole genome shotgun (WGS) entry which is preliminary data.</text>
</comment>
<evidence type="ECO:0000256" key="10">
    <source>
        <dbReference type="ARBA" id="ARBA00023204"/>
    </source>
</evidence>
<evidence type="ECO:0000256" key="11">
    <source>
        <dbReference type="ARBA" id="ARBA00023235"/>
    </source>
</evidence>
<keyword evidence="2" id="KW-0540">Nuclease</keyword>
<dbReference type="GO" id="GO:0043138">
    <property type="term" value="F:3'-5' DNA helicase activity"/>
    <property type="evidence" value="ECO:0007669"/>
    <property type="project" value="UniProtKB-EC"/>
</dbReference>
<evidence type="ECO:0000256" key="6">
    <source>
        <dbReference type="ARBA" id="ARBA00022806"/>
    </source>
</evidence>
<dbReference type="GO" id="GO:0004527">
    <property type="term" value="F:exonuclease activity"/>
    <property type="evidence" value="ECO:0007669"/>
    <property type="project" value="UniProtKB-KW"/>
</dbReference>
<evidence type="ECO:0000256" key="15">
    <source>
        <dbReference type="PROSITE-ProRule" id="PRU00560"/>
    </source>
</evidence>
<dbReference type="InterPro" id="IPR014017">
    <property type="entry name" value="DNA_helicase_UvrD-like_C"/>
</dbReference>
<evidence type="ECO:0000256" key="1">
    <source>
        <dbReference type="ARBA" id="ARBA00009922"/>
    </source>
</evidence>
<dbReference type="InterPro" id="IPR038726">
    <property type="entry name" value="PDDEXK_AddAB-type"/>
</dbReference>
<evidence type="ECO:0000259" key="16">
    <source>
        <dbReference type="PROSITE" id="PS51198"/>
    </source>
</evidence>
<evidence type="ECO:0000256" key="14">
    <source>
        <dbReference type="ARBA" id="ARBA00048988"/>
    </source>
</evidence>
<evidence type="ECO:0000256" key="7">
    <source>
        <dbReference type="ARBA" id="ARBA00022839"/>
    </source>
</evidence>
<keyword evidence="8 15" id="KW-0067">ATP-binding</keyword>
<evidence type="ECO:0000259" key="17">
    <source>
        <dbReference type="PROSITE" id="PS51217"/>
    </source>
</evidence>
<proteinExistence type="inferred from homology"/>
<dbReference type="Gene3D" id="1.10.486.10">
    <property type="entry name" value="PCRA, domain 4"/>
    <property type="match status" value="1"/>
</dbReference>
<feature type="domain" description="UvrD-like helicase ATP-binding" evidence="16">
    <location>
        <begin position="11"/>
        <end position="331"/>
    </location>
</feature>
<dbReference type="InterPro" id="IPR000212">
    <property type="entry name" value="DNA_helicase_UvrD/REP"/>
</dbReference>
<dbReference type="Gene3D" id="3.40.50.300">
    <property type="entry name" value="P-loop containing nucleotide triphosphate hydrolases"/>
    <property type="match status" value="3"/>
</dbReference>
<dbReference type="Gene3D" id="3.90.320.10">
    <property type="match status" value="1"/>
</dbReference>
<dbReference type="PANTHER" id="PTHR11070:SF2">
    <property type="entry name" value="ATP-DEPENDENT DNA HELICASE SRS2"/>
    <property type="match status" value="1"/>
</dbReference>
<evidence type="ECO:0000256" key="13">
    <source>
        <dbReference type="ARBA" id="ARBA00034808"/>
    </source>
</evidence>
<dbReference type="InterPro" id="IPR027417">
    <property type="entry name" value="P-loop_NTPase"/>
</dbReference>
<dbReference type="InterPro" id="IPR014016">
    <property type="entry name" value="UvrD-like_ATP-bd"/>
</dbReference>
<organism evidence="18 19">
    <name type="scientific">Candidatus Roizmanbacteria bacterium RIFOXYD1_FULL_38_12</name>
    <dbReference type="NCBI Taxonomy" id="1802093"/>
    <lineage>
        <taxon>Bacteria</taxon>
        <taxon>Candidatus Roizmaniibacteriota</taxon>
    </lineage>
</organism>